<dbReference type="EMBL" id="KE525402">
    <property type="protein sequence ID" value="KFB52663.1"/>
    <property type="molecule type" value="Genomic_DNA"/>
</dbReference>
<dbReference type="EnsemblMetazoa" id="ASIC020917-RA">
    <property type="protein sequence ID" value="ASIC020917-PA"/>
    <property type="gene ID" value="ASIC020917"/>
</dbReference>
<dbReference type="Proteomes" id="UP000030765">
    <property type="component" value="Unassembled WGS sequence"/>
</dbReference>
<protein>
    <submittedName>
        <fullName evidence="1 2">Uncharacterized protein</fullName>
    </submittedName>
</protein>
<keyword evidence="3" id="KW-1185">Reference proteome</keyword>
<reference evidence="2" key="2">
    <citation type="submission" date="2020-05" db="UniProtKB">
        <authorList>
            <consortium name="EnsemblMetazoa"/>
        </authorList>
    </citation>
    <scope>IDENTIFICATION</scope>
</reference>
<evidence type="ECO:0000313" key="1">
    <source>
        <dbReference type="EMBL" id="KFB52663.1"/>
    </source>
</evidence>
<organism evidence="1">
    <name type="scientific">Anopheles sinensis</name>
    <name type="common">Mosquito</name>
    <dbReference type="NCBI Taxonomy" id="74873"/>
    <lineage>
        <taxon>Eukaryota</taxon>
        <taxon>Metazoa</taxon>
        <taxon>Ecdysozoa</taxon>
        <taxon>Arthropoda</taxon>
        <taxon>Hexapoda</taxon>
        <taxon>Insecta</taxon>
        <taxon>Pterygota</taxon>
        <taxon>Neoptera</taxon>
        <taxon>Endopterygota</taxon>
        <taxon>Diptera</taxon>
        <taxon>Nematocera</taxon>
        <taxon>Culicoidea</taxon>
        <taxon>Culicidae</taxon>
        <taxon>Anophelinae</taxon>
        <taxon>Anopheles</taxon>
    </lineage>
</organism>
<dbReference type="EMBL" id="ATLV01025890">
    <property type="status" value="NOT_ANNOTATED_CDS"/>
    <property type="molecule type" value="Genomic_DNA"/>
</dbReference>
<evidence type="ECO:0000313" key="2">
    <source>
        <dbReference type="EnsemblMetazoa" id="ASIC020917-PA"/>
    </source>
</evidence>
<proteinExistence type="predicted"/>
<gene>
    <name evidence="1" type="ORF">ZHAS_00020917</name>
</gene>
<dbReference type="AlphaFoldDB" id="A0A084WR19"/>
<accession>A0A084WR19</accession>
<sequence>MLGTDVHHGRLFNLALGFQCQLERDLCLAGTGITSQLKDAPHRNAAASQAI</sequence>
<evidence type="ECO:0000313" key="3">
    <source>
        <dbReference type="Proteomes" id="UP000030765"/>
    </source>
</evidence>
<dbReference type="VEuPathDB" id="VectorBase:ASIC020917"/>
<name>A0A084WR19_ANOSI</name>
<reference evidence="1 3" key="1">
    <citation type="journal article" date="2014" name="BMC Genomics">
        <title>Genome sequence of Anopheles sinensis provides insight into genetics basis of mosquito competence for malaria parasites.</title>
        <authorList>
            <person name="Zhou D."/>
            <person name="Zhang D."/>
            <person name="Ding G."/>
            <person name="Shi L."/>
            <person name="Hou Q."/>
            <person name="Ye Y."/>
            <person name="Xu Y."/>
            <person name="Zhou H."/>
            <person name="Xiong C."/>
            <person name="Li S."/>
            <person name="Yu J."/>
            <person name="Hong S."/>
            <person name="Yu X."/>
            <person name="Zou P."/>
            <person name="Chen C."/>
            <person name="Chang X."/>
            <person name="Wang W."/>
            <person name="Lv Y."/>
            <person name="Sun Y."/>
            <person name="Ma L."/>
            <person name="Shen B."/>
            <person name="Zhu C."/>
        </authorList>
    </citation>
    <scope>NUCLEOTIDE SEQUENCE [LARGE SCALE GENOMIC DNA]</scope>
</reference>